<dbReference type="RefSeq" id="WP_011233550.1">
    <property type="nucleotide sequence ID" value="NC_006512.1"/>
</dbReference>
<dbReference type="eggNOG" id="ENOG5032TI7">
    <property type="taxonomic scope" value="Bacteria"/>
</dbReference>
<evidence type="ECO:0000313" key="2">
    <source>
        <dbReference type="EMBL" id="AAV81131.1"/>
    </source>
</evidence>
<accession>Q5R149</accession>
<dbReference type="OrthoDB" id="5339269at2"/>
<dbReference type="GeneID" id="41335435"/>
<gene>
    <name evidence="2" type="ordered locus">IL0288</name>
</gene>
<dbReference type="HOGENOM" id="CLU_1432972_0_0_6"/>
<protein>
    <submittedName>
        <fullName evidence="2">Uncharacterized conserved secreted protein</fullName>
    </submittedName>
</protein>
<dbReference type="EMBL" id="AE017340">
    <property type="protein sequence ID" value="AAV81131.1"/>
    <property type="molecule type" value="Genomic_DNA"/>
</dbReference>
<feature type="chain" id="PRO_5004261493" evidence="1">
    <location>
        <begin position="19"/>
        <end position="184"/>
    </location>
</feature>
<evidence type="ECO:0000256" key="1">
    <source>
        <dbReference type="SAM" id="SignalP"/>
    </source>
</evidence>
<keyword evidence="3" id="KW-1185">Reference proteome</keyword>
<organism evidence="2 3">
    <name type="scientific">Idiomarina loihiensis (strain ATCC BAA-735 / DSM 15497 / L2-TR)</name>
    <dbReference type="NCBI Taxonomy" id="283942"/>
    <lineage>
        <taxon>Bacteria</taxon>
        <taxon>Pseudomonadati</taxon>
        <taxon>Pseudomonadota</taxon>
        <taxon>Gammaproteobacteria</taxon>
        <taxon>Alteromonadales</taxon>
        <taxon>Idiomarinaceae</taxon>
        <taxon>Idiomarina</taxon>
    </lineage>
</organism>
<dbReference type="STRING" id="283942.IL0288"/>
<dbReference type="KEGG" id="ilo:IL0288"/>
<dbReference type="Proteomes" id="UP000001171">
    <property type="component" value="Chromosome"/>
</dbReference>
<keyword evidence="1" id="KW-0732">Signal</keyword>
<reference evidence="2 3" key="1">
    <citation type="journal article" date="2004" name="Proc. Natl. Acad. Sci. U.S.A.">
        <title>Genome sequence of the deep-sea gamma-proteobacterium Idiomarina loihiensis reveals amino acid fermentation as a source of carbon and energy.</title>
        <authorList>
            <person name="Hou S."/>
            <person name="Saw J.H."/>
            <person name="Lee K.S."/>
            <person name="Freitas T.A."/>
            <person name="Belisle C."/>
            <person name="Kawarabayasi Y."/>
            <person name="Donachie S.P."/>
            <person name="Pikina A."/>
            <person name="Galperin M.Y."/>
            <person name="Koonin E.V."/>
            <person name="Makarova K.S."/>
            <person name="Omelchenko M.V."/>
            <person name="Sorokin A."/>
            <person name="Wolf Y.I."/>
            <person name="Li Q.X."/>
            <person name="Keum Y.S."/>
            <person name="Campbell S."/>
            <person name="Denery J."/>
            <person name="Aizawa S."/>
            <person name="Shibata S."/>
            <person name="Malahoff A."/>
            <person name="Alam M."/>
        </authorList>
    </citation>
    <scope>NUCLEOTIDE SEQUENCE [LARGE SCALE GENOMIC DNA]</scope>
    <source>
        <strain evidence="3">ATCC BAA-735 / DSM 15497 / L2-TR</strain>
    </source>
</reference>
<dbReference type="AlphaFoldDB" id="Q5R149"/>
<proteinExistence type="predicted"/>
<sequence length="184" mass="20416">MKKTIVMCFLIFSGLLQADEKVTNFEAVGNLESKHDVGCIKYIEAKNIYTPADLFKSSAACANQNNVKDAARLFLLARIYGSYDIKRVSDSSAHQGIMVLVQNTFADMGKNANSVEQEINENLIGKDKEFSEFCRVVKSIGKPSYHPQYMISHGMGAFTDSKGNGLVENFNEDQAWLETLSHCG</sequence>
<evidence type="ECO:0000313" key="3">
    <source>
        <dbReference type="Proteomes" id="UP000001171"/>
    </source>
</evidence>
<name>Q5R149_IDILO</name>
<feature type="signal peptide" evidence="1">
    <location>
        <begin position="1"/>
        <end position="18"/>
    </location>
</feature>